<dbReference type="EMBL" id="AMZH03000416">
    <property type="protein sequence ID" value="RRT83872.1"/>
    <property type="molecule type" value="Genomic_DNA"/>
</dbReference>
<gene>
    <name evidence="2" type="ORF">B296_00004470</name>
</gene>
<dbReference type="AlphaFoldDB" id="A0A427B5X8"/>
<evidence type="ECO:0000256" key="1">
    <source>
        <dbReference type="SAM" id="MobiDB-lite"/>
    </source>
</evidence>
<evidence type="ECO:0000313" key="2">
    <source>
        <dbReference type="EMBL" id="RRT83872.1"/>
    </source>
</evidence>
<accession>A0A427B5X8</accession>
<comment type="caution">
    <text evidence="2">The sequence shown here is derived from an EMBL/GenBank/DDBJ whole genome shotgun (WGS) entry which is preliminary data.</text>
</comment>
<dbReference type="Proteomes" id="UP000287651">
    <property type="component" value="Unassembled WGS sequence"/>
</dbReference>
<evidence type="ECO:0000313" key="3">
    <source>
        <dbReference type="Proteomes" id="UP000287651"/>
    </source>
</evidence>
<proteinExistence type="predicted"/>
<organism evidence="2 3">
    <name type="scientific">Ensete ventricosum</name>
    <name type="common">Abyssinian banana</name>
    <name type="synonym">Musa ensete</name>
    <dbReference type="NCBI Taxonomy" id="4639"/>
    <lineage>
        <taxon>Eukaryota</taxon>
        <taxon>Viridiplantae</taxon>
        <taxon>Streptophyta</taxon>
        <taxon>Embryophyta</taxon>
        <taxon>Tracheophyta</taxon>
        <taxon>Spermatophyta</taxon>
        <taxon>Magnoliopsida</taxon>
        <taxon>Liliopsida</taxon>
        <taxon>Zingiberales</taxon>
        <taxon>Musaceae</taxon>
        <taxon>Ensete</taxon>
    </lineage>
</organism>
<name>A0A427B5X8_ENSVE</name>
<reference evidence="2 3" key="1">
    <citation type="journal article" date="2014" name="Agronomy (Basel)">
        <title>A Draft Genome Sequence for Ensete ventricosum, the Drought-Tolerant Tree Against Hunger.</title>
        <authorList>
            <person name="Harrison J."/>
            <person name="Moore K.A."/>
            <person name="Paszkiewicz K."/>
            <person name="Jones T."/>
            <person name="Grant M."/>
            <person name="Ambacheew D."/>
            <person name="Muzemil S."/>
            <person name="Studholme D.J."/>
        </authorList>
    </citation>
    <scope>NUCLEOTIDE SEQUENCE [LARGE SCALE GENOMIC DNA]</scope>
</reference>
<feature type="region of interest" description="Disordered" evidence="1">
    <location>
        <begin position="169"/>
        <end position="198"/>
    </location>
</feature>
<sequence>MSIWSTYCLNLKGPRIATATTKRKKADKSKGKQQESSIGELLVIPFLSKFPMPYHGDKASSKIVHNSTAPVKIVHYIDSYYGVLMAYGVEAGQHIISAHIPMLISSVVGAIVNHIPPIPDPWPQYLPFLITLEKFVERLVAFPLEDGNKVLQDCFVSLMEAFLHLQEVEEKEAEESDSEDIDDGYSDEEISDNEVNER</sequence>
<protein>
    <submittedName>
        <fullName evidence="2">Uncharacterized protein</fullName>
    </submittedName>
</protein>